<dbReference type="InterPro" id="IPR050340">
    <property type="entry name" value="Cytosolic_Fe-S_CAF"/>
</dbReference>
<keyword evidence="7" id="KW-1185">Reference proteome</keyword>
<feature type="compositionally biased region" description="Basic and acidic residues" evidence="4">
    <location>
        <begin position="543"/>
        <end position="560"/>
    </location>
</feature>
<feature type="domain" description="Iron hydrogenase large subunit C-terminal" evidence="5">
    <location>
        <begin position="172"/>
        <end position="510"/>
    </location>
</feature>
<evidence type="ECO:0000313" key="6">
    <source>
        <dbReference type="EMBL" id="KAI9633923.1"/>
    </source>
</evidence>
<dbReference type="Proteomes" id="UP001164286">
    <property type="component" value="Unassembled WGS sequence"/>
</dbReference>
<feature type="region of interest" description="Disordered" evidence="4">
    <location>
        <begin position="530"/>
        <end position="560"/>
    </location>
</feature>
<accession>A0AA38H4D6</accession>
<dbReference type="SUPFAM" id="SSF53920">
    <property type="entry name" value="Fe-only hydrogenase"/>
    <property type="match status" value="1"/>
</dbReference>
<reference evidence="6" key="1">
    <citation type="journal article" date="2022" name="G3 (Bethesda)">
        <title>High quality genome of the basidiomycete yeast Dioszegia hungarica PDD-24b-2 isolated from cloud water.</title>
        <authorList>
            <person name="Jarrige D."/>
            <person name="Haridas S."/>
            <person name="Bleykasten-Grosshans C."/>
            <person name="Joly M."/>
            <person name="Nadalig T."/>
            <person name="Sancelme M."/>
            <person name="Vuilleumier S."/>
            <person name="Grigoriev I.V."/>
            <person name="Amato P."/>
            <person name="Bringel F."/>
        </authorList>
    </citation>
    <scope>NUCLEOTIDE SEQUENCE</scope>
    <source>
        <strain evidence="6">PDD-24b-2</strain>
    </source>
</reference>
<dbReference type="InterPro" id="IPR004108">
    <property type="entry name" value="Fe_hydrogenase_lsu_C"/>
</dbReference>
<dbReference type="InterPro" id="IPR009016">
    <property type="entry name" value="Fe_hydrogenase"/>
</dbReference>
<feature type="compositionally biased region" description="Low complexity" evidence="4">
    <location>
        <begin position="453"/>
        <end position="472"/>
    </location>
</feature>
<evidence type="ECO:0000256" key="4">
    <source>
        <dbReference type="SAM" id="MobiDB-lite"/>
    </source>
</evidence>
<protein>
    <submittedName>
        <fullName evidence="6">Iron hydrogenase</fullName>
    </submittedName>
</protein>
<keyword evidence="2" id="KW-0479">Metal-binding</keyword>
<name>A0AA38H4D6_9TREE</name>
<evidence type="ECO:0000259" key="5">
    <source>
        <dbReference type="Pfam" id="PF02906"/>
    </source>
</evidence>
<evidence type="ECO:0000256" key="2">
    <source>
        <dbReference type="ARBA" id="ARBA00022485"/>
    </source>
</evidence>
<dbReference type="Pfam" id="PF02906">
    <property type="entry name" value="Fe_hyd_lg_C"/>
    <property type="match status" value="1"/>
</dbReference>
<sequence>MAFSGALTITDLDDFLTPSQACIIPVRNGKAQSDMTDGSTEIHIDSDNNYYEVSTYSTAVAGPSNPKAALEKKALERAEINLNDCLACSGCITSTESLLITLQSHLEVLTYINSISSPSIDEATPPETRRPFLSISPQTLASLSAYHSALTSRPPLPLGLLLRRIRHFLSAKERGSWTVGDTTFARHLSLRESVQEFEERRAYAKGKWVDRTGGQGGYTPGPFPVLASACPGWVCYAEKAQGDLLPLMSSVRSSQGVAGALVKQYWGEKAGLKPNEIYHVTAMPCYDKKLEASRSDFYSEAHTTRDVDCVLTTGELDLLLQDLGFNPYAPTPLDHFSPSSSASATAPWPDLLTPAGTSSGSYLHTLLAHISASHPRPSALHTRKLRDSADNEEYILYDPDTNEVLFKGAKVYGFRNLQNLVRRVGKETGLGRGKGAGKLGAAVAARRKKARAGAESSASTPGTGATTPASGTGADGVEVGAELERLKRWEEKKMDYVEVMACPSGCVNGGGQMKPVTPAAAAGMEVDEEGYPRPMPDPGTDTAKPKLGKEGGEDGEEGWRWSTKEWVQRVEELYWVGEGGLLTPPGSPGLTGGVEKAREGEAEVKADELAERICRDVEDTLGPQGRWEFLRTRFRKVEGDVLGGEGGVTLEAVTW</sequence>
<dbReference type="RefSeq" id="XP_052943700.1">
    <property type="nucleotide sequence ID" value="XM_053085836.1"/>
</dbReference>
<keyword evidence="2" id="KW-0004">4Fe-4S</keyword>
<dbReference type="GO" id="GO:0051539">
    <property type="term" value="F:4 iron, 4 sulfur cluster binding"/>
    <property type="evidence" value="ECO:0007669"/>
    <property type="project" value="UniProtKB-KW"/>
</dbReference>
<evidence type="ECO:0000256" key="1">
    <source>
        <dbReference type="ARBA" id="ARBA00006596"/>
    </source>
</evidence>
<comment type="similarity">
    <text evidence="1">Belongs to the NARF family.</text>
</comment>
<organism evidence="6 7">
    <name type="scientific">Dioszegia hungarica</name>
    <dbReference type="NCBI Taxonomy" id="4972"/>
    <lineage>
        <taxon>Eukaryota</taxon>
        <taxon>Fungi</taxon>
        <taxon>Dikarya</taxon>
        <taxon>Basidiomycota</taxon>
        <taxon>Agaricomycotina</taxon>
        <taxon>Tremellomycetes</taxon>
        <taxon>Tremellales</taxon>
        <taxon>Bulleribasidiaceae</taxon>
        <taxon>Dioszegia</taxon>
    </lineage>
</organism>
<proteinExistence type="inferred from homology"/>
<evidence type="ECO:0000313" key="7">
    <source>
        <dbReference type="Proteomes" id="UP001164286"/>
    </source>
</evidence>
<dbReference type="Gene3D" id="3.40.950.10">
    <property type="entry name" value="Fe-only Hydrogenase (Larger Subunit), Chain L, domain 3"/>
    <property type="match status" value="1"/>
</dbReference>
<evidence type="ECO:0000256" key="3">
    <source>
        <dbReference type="ARBA" id="ARBA00023014"/>
    </source>
</evidence>
<feature type="region of interest" description="Disordered" evidence="4">
    <location>
        <begin position="447"/>
        <end position="478"/>
    </location>
</feature>
<dbReference type="EMBL" id="JAKWFO010000008">
    <property type="protein sequence ID" value="KAI9633923.1"/>
    <property type="molecule type" value="Genomic_DNA"/>
</dbReference>
<keyword evidence="3" id="KW-0411">Iron-sulfur</keyword>
<comment type="caution">
    <text evidence="6">The sequence shown here is derived from an EMBL/GenBank/DDBJ whole genome shotgun (WGS) entry which is preliminary data.</text>
</comment>
<dbReference type="PANTHER" id="PTHR11615">
    <property type="entry name" value="NITRATE, FORMATE, IRON DEHYDROGENASE"/>
    <property type="match status" value="1"/>
</dbReference>
<dbReference type="AlphaFoldDB" id="A0AA38H4D6"/>
<keyword evidence="2" id="KW-0408">Iron</keyword>
<dbReference type="GeneID" id="77725037"/>
<gene>
    <name evidence="6" type="ORF">MKK02DRAFT_17754</name>
</gene>